<dbReference type="PANTHER" id="PTHR11266:SF17">
    <property type="entry name" value="PROTEIN MPV17"/>
    <property type="match status" value="1"/>
</dbReference>
<evidence type="ECO:0000256" key="1">
    <source>
        <dbReference type="ARBA" id="ARBA00004141"/>
    </source>
</evidence>
<evidence type="ECO:0000256" key="6">
    <source>
        <dbReference type="ARBA" id="ARBA00039302"/>
    </source>
</evidence>
<dbReference type="AlphaFoldDB" id="A0A1G4JJK8"/>
<reference evidence="9" key="1">
    <citation type="submission" date="2016-03" db="EMBL/GenBank/DDBJ databases">
        <authorList>
            <person name="Devillers Hugo."/>
        </authorList>
    </citation>
    <scope>NUCLEOTIDE SEQUENCE [LARGE SCALE GENOMIC DNA]</scope>
</reference>
<evidence type="ECO:0000313" key="9">
    <source>
        <dbReference type="Proteomes" id="UP000191144"/>
    </source>
</evidence>
<comment type="subcellular location">
    <subcellularLocation>
        <location evidence="1">Membrane</location>
        <topology evidence="1">Multi-pass membrane protein</topology>
    </subcellularLocation>
</comment>
<keyword evidence="9" id="KW-1185">Reference proteome</keyword>
<gene>
    <name evidence="8" type="ORF">LAME_0E09494G</name>
</gene>
<evidence type="ECO:0000256" key="3">
    <source>
        <dbReference type="ARBA" id="ARBA00022692"/>
    </source>
</evidence>
<keyword evidence="3" id="KW-0812">Transmembrane</keyword>
<comment type="similarity">
    <text evidence="2 7">Belongs to the peroxisomal membrane protein PXMP2/4 family.</text>
</comment>
<evidence type="ECO:0000256" key="7">
    <source>
        <dbReference type="RuleBase" id="RU363053"/>
    </source>
</evidence>
<evidence type="ECO:0000256" key="5">
    <source>
        <dbReference type="ARBA" id="ARBA00023136"/>
    </source>
</evidence>
<dbReference type="GO" id="GO:0016020">
    <property type="term" value="C:membrane"/>
    <property type="evidence" value="ECO:0007669"/>
    <property type="project" value="UniProtKB-SubCell"/>
</dbReference>
<dbReference type="InterPro" id="IPR007248">
    <property type="entry name" value="Mpv17_PMP22"/>
</dbReference>
<evidence type="ECO:0000256" key="2">
    <source>
        <dbReference type="ARBA" id="ARBA00006824"/>
    </source>
</evidence>
<proteinExistence type="inferred from homology"/>
<dbReference type="OrthoDB" id="430207at2759"/>
<evidence type="ECO:0000256" key="4">
    <source>
        <dbReference type="ARBA" id="ARBA00022989"/>
    </source>
</evidence>
<dbReference type="Proteomes" id="UP000191144">
    <property type="component" value="Chromosome E"/>
</dbReference>
<organism evidence="8 9">
    <name type="scientific">Lachancea meyersii CBS 8951</name>
    <dbReference type="NCBI Taxonomy" id="1266667"/>
    <lineage>
        <taxon>Eukaryota</taxon>
        <taxon>Fungi</taxon>
        <taxon>Dikarya</taxon>
        <taxon>Ascomycota</taxon>
        <taxon>Saccharomycotina</taxon>
        <taxon>Saccharomycetes</taxon>
        <taxon>Saccharomycetales</taxon>
        <taxon>Saccharomycetaceae</taxon>
        <taxon>Lachancea</taxon>
    </lineage>
</organism>
<accession>A0A1G4JJK8</accession>
<dbReference type="EMBL" id="LT598481">
    <property type="protein sequence ID" value="SCU90654.1"/>
    <property type="molecule type" value="Genomic_DNA"/>
</dbReference>
<protein>
    <recommendedName>
        <fullName evidence="6">Protein SYM1</fullName>
    </recommendedName>
</protein>
<sequence length="209" mass="23337">MSSFLNFYAASLKKNPKTTNAIMTGSLFGVGDAIAQICFPSPTAKSTTKNGKTVSGGYDIARTVRAVTYGSLIFSFIGDKWFKTLNGKVKFASKPANHWSNLALRVGVDQLLFAPTCIPFYFGVLTLMEGKSLQHADQKIRAVWWDILKTNWMVWPAFQLVNFSLVPVQHRLLAVNVLAIFWNTFLSFRNSEASNKDHLLPVEYPPVPE</sequence>
<dbReference type="GO" id="GO:0005739">
    <property type="term" value="C:mitochondrion"/>
    <property type="evidence" value="ECO:0007669"/>
    <property type="project" value="TreeGrafter"/>
</dbReference>
<dbReference type="PANTHER" id="PTHR11266">
    <property type="entry name" value="PEROXISOMAL MEMBRANE PROTEIN 2, PXMP2 MPV17"/>
    <property type="match status" value="1"/>
</dbReference>
<evidence type="ECO:0000313" key="8">
    <source>
        <dbReference type="EMBL" id="SCU90654.1"/>
    </source>
</evidence>
<dbReference type="Pfam" id="PF04117">
    <property type="entry name" value="Mpv17_PMP22"/>
    <property type="match status" value="1"/>
</dbReference>
<name>A0A1G4JJK8_9SACH</name>
<keyword evidence="5" id="KW-0472">Membrane</keyword>
<keyword evidence="4" id="KW-1133">Transmembrane helix</keyword>